<sequence>MARLRDEEWLAHAKRVHVGSTNRVQHGRESRKNLVVGNDADRWWAWCQSCKAGAVVKKEHALLVQREVKGSRDLTLPNDMRSIDALHGYEVDTVFGLLARKGMDRMYLPADLRWSESRHRLMVPTDRPGEWMGRDTSEKSMQKWLTYHGQHYVVVRPASRFSVAVLTEDLFSAHKVAWAAEHQSLPVGVYCTLGTVMHDALLAHLMCAGVAVVSSFYDGDDAGHKGCVRNALRLRALGMQDPAQPDDQCAPWELDPKDMRVSAIQLHLTHLLRRSDDRRLPDSPRPAG</sequence>
<evidence type="ECO:0000313" key="2">
    <source>
        <dbReference type="Proteomes" id="UP000221958"/>
    </source>
</evidence>
<evidence type="ECO:0000313" key="1">
    <source>
        <dbReference type="EMBL" id="APU03159.1"/>
    </source>
</evidence>
<dbReference type="Proteomes" id="UP000221958">
    <property type="component" value="Segment"/>
</dbReference>
<gene>
    <name evidence="1" type="ORF">phiAp1_18</name>
</gene>
<dbReference type="EMBL" id="KY117485">
    <property type="protein sequence ID" value="APU03159.1"/>
    <property type="molecule type" value="Genomic_DNA"/>
</dbReference>
<name>A0A1L7DS32_9CAUD</name>
<accession>A0A1L7DS32</accession>
<reference evidence="2" key="1">
    <citation type="submission" date="2016-11" db="EMBL/GenBank/DDBJ databases">
        <authorList>
            <person name="Xavier A.S."/>
            <person name="Silva F.P."/>
            <person name="Vidigal P.M.P."/>
            <person name="Lima T.T.M."/>
            <person name="Souza F.O."/>
            <person name="Alfenas-Zerbini P."/>
        </authorList>
    </citation>
    <scope>NUCLEOTIDE SEQUENCE [LARGE SCALE GENOMIC DNA]</scope>
</reference>
<protein>
    <submittedName>
        <fullName evidence="1">DNA primase</fullName>
    </submittedName>
</protein>
<proteinExistence type="predicted"/>
<organism evidence="1 2">
    <name type="scientific">Ralstonia phage phiAp1</name>
    <dbReference type="NCBI Taxonomy" id="2783867"/>
    <lineage>
        <taxon>Viruses</taxon>
        <taxon>Duplodnaviria</taxon>
        <taxon>Heunggongvirae</taxon>
        <taxon>Uroviricota</taxon>
        <taxon>Caudoviricetes</taxon>
        <taxon>Autographivirales</taxon>
        <taxon>Autoscriptoviridae</taxon>
        <taxon>Ayakvirus</taxon>
        <taxon>Ayakvirus Ap1</taxon>
    </lineage>
</organism>
<keyword evidence="2" id="KW-1185">Reference proteome</keyword>